<dbReference type="Proteomes" id="UP000053937">
    <property type="component" value="Unassembled WGS sequence"/>
</dbReference>
<sequence>MSITIVSGGQTGVDRAALDAAIAAGLQHGGWCPKERRSEDGTIPSRYRLKETSAKAYRIRTMANVRDSDGTLLLVRGRLKGGTRLTLQCAEKTGRPYLLLLLSGRPDIVPVVQWLRNNAITVLNIAGPRESSEPGIYAEARFWLDNLFELLKRET</sequence>
<dbReference type="InterPro" id="IPR024755">
    <property type="entry name" value="cpYpsA"/>
</dbReference>
<proteinExistence type="predicted"/>
<reference evidence="1 2" key="1">
    <citation type="submission" date="2015-10" db="EMBL/GenBank/DDBJ databases">
        <title>Draft Genome Sequence of Chlorobium limicola strain Frasassi Growing under Artificial Lighting in the Frasassi Cave System.</title>
        <authorList>
            <person name="Mansor M."/>
            <person name="Macalady J."/>
        </authorList>
    </citation>
    <scope>NUCLEOTIDE SEQUENCE [LARGE SCALE GENOMIC DNA]</scope>
    <source>
        <strain evidence="1 2">Frasassi</strain>
    </source>
</reference>
<dbReference type="AlphaFoldDB" id="A0A101JEB1"/>
<dbReference type="Gene3D" id="3.40.50.450">
    <property type="match status" value="1"/>
</dbReference>
<name>A0A101JEB1_CHLLI</name>
<protein>
    <submittedName>
        <fullName evidence="1">Molybdenum cofactor carrier</fullName>
    </submittedName>
</protein>
<gene>
    <name evidence="1" type="ORF">ASB62_06720</name>
</gene>
<dbReference type="Pfam" id="PF12694">
    <property type="entry name" value="cpYpsA"/>
    <property type="match status" value="1"/>
</dbReference>
<organism evidence="1 2">
    <name type="scientific">Chlorobium limicola</name>
    <dbReference type="NCBI Taxonomy" id="1092"/>
    <lineage>
        <taxon>Bacteria</taxon>
        <taxon>Pseudomonadati</taxon>
        <taxon>Chlorobiota</taxon>
        <taxon>Chlorobiia</taxon>
        <taxon>Chlorobiales</taxon>
        <taxon>Chlorobiaceae</taxon>
        <taxon>Chlorobium/Pelodictyon group</taxon>
        <taxon>Chlorobium</taxon>
    </lineage>
</organism>
<dbReference type="RefSeq" id="WP_059139177.1">
    <property type="nucleotide sequence ID" value="NZ_LMBR01000165.1"/>
</dbReference>
<evidence type="ECO:0000313" key="2">
    <source>
        <dbReference type="Proteomes" id="UP000053937"/>
    </source>
</evidence>
<accession>A0A101JEB1</accession>
<dbReference type="OrthoDB" id="283616at2"/>
<keyword evidence="2" id="KW-1185">Reference proteome</keyword>
<dbReference type="SUPFAM" id="SSF102405">
    <property type="entry name" value="MCP/YpsA-like"/>
    <property type="match status" value="1"/>
</dbReference>
<evidence type="ECO:0000313" key="1">
    <source>
        <dbReference type="EMBL" id="KUL25233.1"/>
    </source>
</evidence>
<comment type="caution">
    <text evidence="1">The sequence shown here is derived from an EMBL/GenBank/DDBJ whole genome shotgun (WGS) entry which is preliminary data.</text>
</comment>
<dbReference type="EMBL" id="LMBR01000165">
    <property type="protein sequence ID" value="KUL25233.1"/>
    <property type="molecule type" value="Genomic_DNA"/>
</dbReference>